<name>X7E4D8_9GAMM</name>
<evidence type="ECO:0000313" key="1">
    <source>
        <dbReference type="EMBL" id="ETX10031.1"/>
    </source>
</evidence>
<dbReference type="InterPro" id="IPR014955">
    <property type="entry name" value="DUF1826"/>
</dbReference>
<dbReference type="PATRIC" id="fig|1122207.3.peg.2448"/>
<dbReference type="AlphaFoldDB" id="X7E4D8"/>
<dbReference type="OrthoDB" id="5342505at2"/>
<dbReference type="Proteomes" id="UP000054058">
    <property type="component" value="Unassembled WGS sequence"/>
</dbReference>
<keyword evidence="2" id="KW-1185">Reference proteome</keyword>
<organism evidence="1 2">
    <name type="scientific">Marinomonas ushuaiensis DSM 15871</name>
    <dbReference type="NCBI Taxonomy" id="1122207"/>
    <lineage>
        <taxon>Bacteria</taxon>
        <taxon>Pseudomonadati</taxon>
        <taxon>Pseudomonadota</taxon>
        <taxon>Gammaproteobacteria</taxon>
        <taxon>Oceanospirillales</taxon>
        <taxon>Oceanospirillaceae</taxon>
        <taxon>Marinomonas</taxon>
    </lineage>
</organism>
<accession>X7E4D8</accession>
<sequence length="229" mass="25665">MKTENKLNQTPSYSSCVLPLSSREDTYPDVLADIYQDETNIAIWKRSLSAELLSSVDRFIKTNTMNQTTLAVTAENTHEVLVKAFGETKISKVFSDDIAQLVDMFCCLFDLKRAGLRLTIMDNAMCPKFHVDKIPCRLVSTYQGIATEWIPNHLVDRSKLGRGSLGKKDEESGLLKNWGDVHSLNCGDVALIKGERWEGNEGGGLVHRSPPVPVDMNRLLLTLDFIDFE</sequence>
<dbReference type="STRING" id="1122207.MUS1_04155"/>
<proteinExistence type="predicted"/>
<evidence type="ECO:0000313" key="2">
    <source>
        <dbReference type="Proteomes" id="UP000054058"/>
    </source>
</evidence>
<gene>
    <name evidence="1" type="ORF">MUS1_04155</name>
</gene>
<dbReference type="eggNOG" id="ENOG502ZV50">
    <property type="taxonomic scope" value="Bacteria"/>
</dbReference>
<protein>
    <submittedName>
        <fullName evidence="1">Succinylglutamate desuccinylase</fullName>
    </submittedName>
</protein>
<dbReference type="Pfam" id="PF08856">
    <property type="entry name" value="DUF1826"/>
    <property type="match status" value="1"/>
</dbReference>
<dbReference type="RefSeq" id="WP_036162911.1">
    <property type="nucleotide sequence ID" value="NZ_JAMB01000011.1"/>
</dbReference>
<comment type="caution">
    <text evidence="1">The sequence shown here is derived from an EMBL/GenBank/DDBJ whole genome shotgun (WGS) entry which is preliminary data.</text>
</comment>
<reference evidence="1 2" key="1">
    <citation type="submission" date="2014-01" db="EMBL/GenBank/DDBJ databases">
        <title>Marinomonas ushuaiensis DSM 15871 Genome Sequencing.</title>
        <authorList>
            <person name="Lai Q."/>
            <person name="Shao Z.S."/>
        </authorList>
    </citation>
    <scope>NUCLEOTIDE SEQUENCE [LARGE SCALE GENOMIC DNA]</scope>
    <source>
        <strain evidence="1 2">DSM 15871</strain>
    </source>
</reference>
<dbReference type="EMBL" id="JAMB01000011">
    <property type="protein sequence ID" value="ETX10031.1"/>
    <property type="molecule type" value="Genomic_DNA"/>
</dbReference>